<dbReference type="AlphaFoldDB" id="A0A8J6XMR5"/>
<dbReference type="EMBL" id="JACXAE010000118">
    <property type="protein sequence ID" value="MBD2777848.1"/>
    <property type="molecule type" value="Genomic_DNA"/>
</dbReference>
<accession>A0A8J6XMR5</accession>
<protein>
    <submittedName>
        <fullName evidence="1">Uncharacterized protein</fullName>
    </submittedName>
</protein>
<gene>
    <name evidence="1" type="ORF">ICL16_38850</name>
</gene>
<dbReference type="RefSeq" id="WP_190836903.1">
    <property type="nucleotide sequence ID" value="NZ_CAWPPI010000118.1"/>
</dbReference>
<organism evidence="1 2">
    <name type="scientific">Iningainema tapete BLCC-T55</name>
    <dbReference type="NCBI Taxonomy" id="2748662"/>
    <lineage>
        <taxon>Bacteria</taxon>
        <taxon>Bacillati</taxon>
        <taxon>Cyanobacteriota</taxon>
        <taxon>Cyanophyceae</taxon>
        <taxon>Nostocales</taxon>
        <taxon>Scytonemataceae</taxon>
        <taxon>Iningainema tapete</taxon>
    </lineage>
</organism>
<reference evidence="1" key="1">
    <citation type="submission" date="2020-09" db="EMBL/GenBank/DDBJ databases">
        <title>Iningainema tapete sp. nov. (Scytonemataceae, Cyanobacteria) from greenhouses in central Florida (USA) produces two types of nodularin with biosynthetic potential for microcystin-LR and anabaenopeptins.</title>
        <authorList>
            <person name="Berthold D.E."/>
            <person name="Lefler F.W."/>
            <person name="Huang I.-S."/>
            <person name="Abdulla H."/>
            <person name="Zimba P.V."/>
            <person name="Laughinghouse H.D. IV."/>
        </authorList>
    </citation>
    <scope>NUCLEOTIDE SEQUENCE</scope>
    <source>
        <strain evidence="1">BLCCT55</strain>
    </source>
</reference>
<proteinExistence type="predicted"/>
<comment type="caution">
    <text evidence="1">The sequence shown here is derived from an EMBL/GenBank/DDBJ whole genome shotgun (WGS) entry which is preliminary data.</text>
</comment>
<keyword evidence="2" id="KW-1185">Reference proteome</keyword>
<sequence length="67" mass="7291">MAGRKKLDRTNLHARVAQGTGDKLKEIAYKLGYVYDEEGSTGQLLDAIASGEIILIATKKAENSQIK</sequence>
<evidence type="ECO:0000313" key="2">
    <source>
        <dbReference type="Proteomes" id="UP000629098"/>
    </source>
</evidence>
<name>A0A8J6XMR5_9CYAN</name>
<evidence type="ECO:0000313" key="1">
    <source>
        <dbReference type="EMBL" id="MBD2777848.1"/>
    </source>
</evidence>
<dbReference type="Proteomes" id="UP000629098">
    <property type="component" value="Unassembled WGS sequence"/>
</dbReference>